<dbReference type="Pfam" id="PF09721">
    <property type="entry name" value="Exosortase_EpsH"/>
    <property type="match status" value="1"/>
</dbReference>
<feature type="transmembrane region" description="Helical" evidence="8">
    <location>
        <begin position="142"/>
        <end position="161"/>
    </location>
</feature>
<keyword evidence="7 8" id="KW-0472">Membrane</keyword>
<protein>
    <submittedName>
        <fullName evidence="10">Exosortase A</fullName>
    </submittedName>
</protein>
<accession>A0A1I4SYE0</accession>
<evidence type="ECO:0000256" key="3">
    <source>
        <dbReference type="ARBA" id="ARBA00022670"/>
    </source>
</evidence>
<evidence type="ECO:0000259" key="9">
    <source>
        <dbReference type="Pfam" id="PF11984"/>
    </source>
</evidence>
<keyword evidence="5" id="KW-0378">Hydrolase</keyword>
<feature type="transmembrane region" description="Helical" evidence="8">
    <location>
        <begin position="322"/>
        <end position="343"/>
    </location>
</feature>
<keyword evidence="3" id="KW-0645">Protease</keyword>
<dbReference type="EMBL" id="FOTW01000028">
    <property type="protein sequence ID" value="SFM69441.1"/>
    <property type="molecule type" value="Genomic_DNA"/>
</dbReference>
<gene>
    <name evidence="10" type="ORF">SAMN02982985_04982</name>
</gene>
<comment type="subcellular location">
    <subcellularLocation>
        <location evidence="1">Cell membrane</location>
        <topology evidence="1">Multi-pass membrane protein</topology>
    </subcellularLocation>
</comment>
<dbReference type="GO" id="GO:0008233">
    <property type="term" value="F:peptidase activity"/>
    <property type="evidence" value="ECO:0007669"/>
    <property type="project" value="UniProtKB-KW"/>
</dbReference>
<evidence type="ECO:0000313" key="10">
    <source>
        <dbReference type="EMBL" id="SFM69441.1"/>
    </source>
</evidence>
<feature type="transmembrane region" description="Helical" evidence="8">
    <location>
        <begin position="32"/>
        <end position="58"/>
    </location>
</feature>
<dbReference type="GO" id="GO:0005886">
    <property type="term" value="C:plasma membrane"/>
    <property type="evidence" value="ECO:0007669"/>
    <property type="project" value="UniProtKB-SubCell"/>
</dbReference>
<dbReference type="GO" id="GO:0006508">
    <property type="term" value="P:proteolysis"/>
    <property type="evidence" value="ECO:0007669"/>
    <property type="project" value="UniProtKB-KW"/>
</dbReference>
<dbReference type="InterPro" id="IPR017540">
    <property type="entry name" value="Exosortase-1"/>
</dbReference>
<dbReference type="STRING" id="758825.SAMN02982985_04982"/>
<dbReference type="NCBIfam" id="TIGR02602">
    <property type="entry name" value="8TM_EpsH"/>
    <property type="match status" value="1"/>
</dbReference>
<feature type="transmembrane region" description="Helical" evidence="8">
    <location>
        <begin position="231"/>
        <end position="251"/>
    </location>
</feature>
<evidence type="ECO:0000256" key="6">
    <source>
        <dbReference type="ARBA" id="ARBA00022989"/>
    </source>
</evidence>
<dbReference type="InterPro" id="IPR014263">
    <property type="entry name" value="Methanolan_biosynth_EpsI"/>
</dbReference>
<dbReference type="InterPro" id="IPR026392">
    <property type="entry name" value="Exo/Archaeosortase_dom"/>
</dbReference>
<feature type="domain" description="Methanolan biosynthesis EpsI" evidence="9">
    <location>
        <begin position="329"/>
        <end position="524"/>
    </location>
</feature>
<evidence type="ECO:0000313" key="11">
    <source>
        <dbReference type="Proteomes" id="UP000199470"/>
    </source>
</evidence>
<organism evidence="10 11">
    <name type="scientific">Rugamonas rubra</name>
    <dbReference type="NCBI Taxonomy" id="758825"/>
    <lineage>
        <taxon>Bacteria</taxon>
        <taxon>Pseudomonadati</taxon>
        <taxon>Pseudomonadota</taxon>
        <taxon>Betaproteobacteria</taxon>
        <taxon>Burkholderiales</taxon>
        <taxon>Oxalobacteraceae</taxon>
        <taxon>Telluria group</taxon>
        <taxon>Rugamonas</taxon>
    </lineage>
</organism>
<proteinExistence type="predicted"/>
<dbReference type="InterPro" id="IPR019127">
    <property type="entry name" value="Exosortase"/>
</dbReference>
<feature type="transmembrane region" description="Helical" evidence="8">
    <location>
        <begin position="92"/>
        <end position="112"/>
    </location>
</feature>
<evidence type="ECO:0000256" key="4">
    <source>
        <dbReference type="ARBA" id="ARBA00022692"/>
    </source>
</evidence>
<dbReference type="NCBIfam" id="TIGR04178">
    <property type="entry name" value="exo_archaeo"/>
    <property type="match status" value="1"/>
</dbReference>
<evidence type="ECO:0000256" key="7">
    <source>
        <dbReference type="ARBA" id="ARBA00023136"/>
    </source>
</evidence>
<dbReference type="AlphaFoldDB" id="A0A1I4SYE0"/>
<keyword evidence="11" id="KW-1185">Reference proteome</keyword>
<dbReference type="NCBIfam" id="TIGR03109">
    <property type="entry name" value="exosort_XrtA"/>
    <property type="match status" value="1"/>
</dbReference>
<keyword evidence="4 8" id="KW-0812">Transmembrane</keyword>
<dbReference type="NCBIfam" id="TIGR02914">
    <property type="entry name" value="EpsI_fam"/>
    <property type="match status" value="1"/>
</dbReference>
<evidence type="ECO:0000256" key="2">
    <source>
        <dbReference type="ARBA" id="ARBA00022475"/>
    </source>
</evidence>
<feature type="transmembrane region" description="Helical" evidence="8">
    <location>
        <begin position="206"/>
        <end position="224"/>
    </location>
</feature>
<keyword evidence="6 8" id="KW-1133">Transmembrane helix</keyword>
<evidence type="ECO:0000256" key="8">
    <source>
        <dbReference type="SAM" id="Phobius"/>
    </source>
</evidence>
<keyword evidence="2" id="KW-1003">Cell membrane</keyword>
<dbReference type="RefSeq" id="WP_093390400.1">
    <property type="nucleotide sequence ID" value="NZ_FOTW01000028.1"/>
</dbReference>
<dbReference type="OrthoDB" id="9797363at2"/>
<dbReference type="InterPro" id="IPR013426">
    <property type="entry name" value="EpsH-like"/>
</dbReference>
<dbReference type="Proteomes" id="UP000199470">
    <property type="component" value="Unassembled WGS sequence"/>
</dbReference>
<reference evidence="10 11" key="1">
    <citation type="submission" date="2016-10" db="EMBL/GenBank/DDBJ databases">
        <authorList>
            <person name="de Groot N.N."/>
        </authorList>
    </citation>
    <scope>NUCLEOTIDE SEQUENCE [LARGE SCALE GENOMIC DNA]</scope>
    <source>
        <strain evidence="10 11">ATCC 43154</strain>
    </source>
</reference>
<sequence length="532" mass="57121">MPDDKPTLPQPTITPGVAPAAIAALPRSGAGLALCLALALLLPLLANLATARSIVAIWNRSDTFAHGYLILPGALWLIWQQRAALARLPLRPCWPALPLLLGCAAAWLLAQLGEVQIVRQYAMVAMLPLAVLLLLGRRVARAIAFPLLFLVFAVPFGDVFIPPLMDVTANATIAALRLSGIPVLREGNTFMIPSGSWSVVEACSGLRYLISSLTLGSLYAWLTYRSRLRQAAFIALAVLVPIAANAVRAYGIVLMGHLSGMTMAVGFDHLIYGWVFFGLVISLLFLIGSLWREDRRQPLPDAAARARAAATAATPSAAPARLALAALAVLLAAGAGPLAAGYLERAQFNPQPVRLDGFQAAWPATAPFADWQPAFAAPAAQLRQSYAAGQQQVGLTLLYYRNQQPERPMISSGNRLTLDAKNQAWHEAGSALRQESLQGQALTVNETVLKGANGRLLVWRWYAIDGRRTANDYVGKLWALRQRLLRGSDDGAVLLLYTPLDEQPETARAALRSFVAANLAPLEATLAANARP</sequence>
<dbReference type="Pfam" id="PF11984">
    <property type="entry name" value="DUF3485"/>
    <property type="match status" value="1"/>
</dbReference>
<feature type="transmembrane region" description="Helical" evidence="8">
    <location>
        <begin position="271"/>
        <end position="291"/>
    </location>
</feature>
<feature type="transmembrane region" description="Helical" evidence="8">
    <location>
        <begin position="64"/>
        <end position="80"/>
    </location>
</feature>
<evidence type="ECO:0000256" key="1">
    <source>
        <dbReference type="ARBA" id="ARBA00004651"/>
    </source>
</evidence>
<name>A0A1I4SYE0_9BURK</name>
<evidence type="ECO:0000256" key="5">
    <source>
        <dbReference type="ARBA" id="ARBA00022801"/>
    </source>
</evidence>